<proteinExistence type="predicted"/>
<evidence type="ECO:0000256" key="1">
    <source>
        <dbReference type="ARBA" id="ARBA00022603"/>
    </source>
</evidence>
<reference evidence="9" key="1">
    <citation type="submission" date="2021-03" db="EMBL/GenBank/DDBJ databases">
        <title>Chromosome level genome of the anhydrobiotic midge Polypedilum vanderplanki.</title>
        <authorList>
            <person name="Yoshida Y."/>
            <person name="Kikawada T."/>
            <person name="Gusev O."/>
        </authorList>
    </citation>
    <scope>NUCLEOTIDE SEQUENCE</scope>
    <source>
        <strain evidence="9">NIAS01</strain>
        <tissue evidence="9">Whole body or cell culture</tissue>
    </source>
</reference>
<evidence type="ECO:0000256" key="4">
    <source>
        <dbReference type="ARBA" id="ARBA00022723"/>
    </source>
</evidence>
<organism evidence="9 10">
    <name type="scientific">Polypedilum vanderplanki</name>
    <name type="common">Sleeping chironomid midge</name>
    <dbReference type="NCBI Taxonomy" id="319348"/>
    <lineage>
        <taxon>Eukaryota</taxon>
        <taxon>Metazoa</taxon>
        <taxon>Ecdysozoa</taxon>
        <taxon>Arthropoda</taxon>
        <taxon>Hexapoda</taxon>
        <taxon>Insecta</taxon>
        <taxon>Pterygota</taxon>
        <taxon>Neoptera</taxon>
        <taxon>Endopterygota</taxon>
        <taxon>Diptera</taxon>
        <taxon>Nematocera</taxon>
        <taxon>Chironomoidea</taxon>
        <taxon>Chironomidae</taxon>
        <taxon>Chironominae</taxon>
        <taxon>Polypedilum</taxon>
        <taxon>Polypedilum</taxon>
    </lineage>
</organism>
<dbReference type="PANTHER" id="PTHR46165:SF5">
    <property type="entry name" value="RE32936P"/>
    <property type="match status" value="1"/>
</dbReference>
<keyword evidence="2" id="KW-0808">Transferase</keyword>
<dbReference type="GO" id="GO:0008270">
    <property type="term" value="F:zinc ion binding"/>
    <property type="evidence" value="ECO:0007669"/>
    <property type="project" value="UniProtKB-KW"/>
</dbReference>
<dbReference type="EMBL" id="JADBJN010000004">
    <property type="protein sequence ID" value="KAG5667579.1"/>
    <property type="molecule type" value="Genomic_DNA"/>
</dbReference>
<dbReference type="InterPro" id="IPR052097">
    <property type="entry name" value="SET-MYND_domain_protein"/>
</dbReference>
<dbReference type="Gene3D" id="2.170.270.10">
    <property type="entry name" value="SET domain"/>
    <property type="match status" value="1"/>
</dbReference>
<dbReference type="GO" id="GO:0032259">
    <property type="term" value="P:methylation"/>
    <property type="evidence" value="ECO:0007669"/>
    <property type="project" value="UniProtKB-KW"/>
</dbReference>
<accession>A0A9J6BDI0</accession>
<protein>
    <recommendedName>
        <fullName evidence="8">MYND-type domain-containing protein</fullName>
    </recommendedName>
</protein>
<dbReference type="GO" id="GO:0042051">
    <property type="term" value="P:compound eye photoreceptor development"/>
    <property type="evidence" value="ECO:0007669"/>
    <property type="project" value="TreeGrafter"/>
</dbReference>
<evidence type="ECO:0000256" key="3">
    <source>
        <dbReference type="ARBA" id="ARBA00022691"/>
    </source>
</evidence>
<dbReference type="InterPro" id="IPR002893">
    <property type="entry name" value="Znf_MYND"/>
</dbReference>
<keyword evidence="10" id="KW-1185">Reference proteome</keyword>
<keyword evidence="1" id="KW-0489">Methyltransferase</keyword>
<dbReference type="PANTHER" id="PTHR46165">
    <property type="entry name" value="SET AND MYND DOMAIN-CONTAINING PROTEIN 4"/>
    <property type="match status" value="1"/>
</dbReference>
<dbReference type="CDD" id="cd10536">
    <property type="entry name" value="SET_SMYD4"/>
    <property type="match status" value="1"/>
</dbReference>
<keyword evidence="5" id="KW-0863">Zinc-finger</keyword>
<keyword evidence="3" id="KW-0949">S-adenosyl-L-methionine</keyword>
<evidence type="ECO:0000256" key="2">
    <source>
        <dbReference type="ARBA" id="ARBA00022679"/>
    </source>
</evidence>
<evidence type="ECO:0000313" key="9">
    <source>
        <dbReference type="EMBL" id="KAG5667579.1"/>
    </source>
</evidence>
<name>A0A9J6BDI0_POLVA</name>
<feature type="region of interest" description="Disordered" evidence="7">
    <location>
        <begin position="236"/>
        <end position="257"/>
    </location>
</feature>
<comment type="caution">
    <text evidence="9">The sequence shown here is derived from an EMBL/GenBank/DDBJ whole genome shotgun (WGS) entry which is preliminary data.</text>
</comment>
<dbReference type="AlphaFoldDB" id="A0A9J6BDI0"/>
<feature type="compositionally biased region" description="Polar residues" evidence="7">
    <location>
        <begin position="236"/>
        <end position="251"/>
    </location>
</feature>
<gene>
    <name evidence="9" type="ORF">PVAND_015556</name>
</gene>
<evidence type="ECO:0000259" key="8">
    <source>
        <dbReference type="Pfam" id="PF01753"/>
    </source>
</evidence>
<evidence type="ECO:0000313" key="10">
    <source>
        <dbReference type="Proteomes" id="UP001107558"/>
    </source>
</evidence>
<dbReference type="Pfam" id="PF01753">
    <property type="entry name" value="zf-MYND"/>
    <property type="match status" value="1"/>
</dbReference>
<dbReference type="Proteomes" id="UP001107558">
    <property type="component" value="Chromosome 4"/>
</dbReference>
<evidence type="ECO:0000256" key="7">
    <source>
        <dbReference type="SAM" id="MobiDB-lite"/>
    </source>
</evidence>
<keyword evidence="4" id="KW-0479">Metal-binding</keyword>
<evidence type="ECO:0000256" key="6">
    <source>
        <dbReference type="ARBA" id="ARBA00022833"/>
    </source>
</evidence>
<dbReference type="Gene3D" id="6.10.140.2220">
    <property type="match status" value="1"/>
</dbReference>
<evidence type="ECO:0000256" key="5">
    <source>
        <dbReference type="ARBA" id="ARBA00022771"/>
    </source>
</evidence>
<dbReference type="InterPro" id="IPR046341">
    <property type="entry name" value="SET_dom_sf"/>
</dbReference>
<keyword evidence="6" id="KW-0862">Zinc</keyword>
<dbReference type="GO" id="GO:0005634">
    <property type="term" value="C:nucleus"/>
    <property type="evidence" value="ECO:0007669"/>
    <property type="project" value="TreeGrafter"/>
</dbReference>
<dbReference type="GO" id="GO:0042826">
    <property type="term" value="F:histone deacetylase binding"/>
    <property type="evidence" value="ECO:0007669"/>
    <property type="project" value="TreeGrafter"/>
</dbReference>
<feature type="domain" description="MYND-type" evidence="8">
    <location>
        <begin position="310"/>
        <end position="349"/>
    </location>
</feature>
<dbReference type="GO" id="GO:0008168">
    <property type="term" value="F:methyltransferase activity"/>
    <property type="evidence" value="ECO:0007669"/>
    <property type="project" value="UniProtKB-KW"/>
</dbReference>
<dbReference type="GO" id="GO:0005737">
    <property type="term" value="C:cytoplasm"/>
    <property type="evidence" value="ECO:0007669"/>
    <property type="project" value="TreeGrafter"/>
</dbReference>
<dbReference type="InterPro" id="IPR044421">
    <property type="entry name" value="SMYD4_SET"/>
</dbReference>
<dbReference type="Gene3D" id="1.10.220.160">
    <property type="match status" value="1"/>
</dbReference>
<sequence>MSNFDDIDKIFTTKCSTKTVQSNDNGFFMNFYLTVINSFKDDQEFKVWLRDCFQKCESESEKLQLLYNDPTISWEILGTLEHVTEIYRKKDSIFSWQKRDQVGKLIKMHDEGNCQIPLDKILILASQAVMRAPMKDVDKTIDNGLTFAFALAQRSEVFLRMHDGQNGLNDLQLAVKYGLDIKKNAEYYSKLAKFYALLNEDKKCEISIKLYHQLIGHDDLRRDILMNEIQLLKSQTKSKSPTKLQPPSLKSHTSESTEIERCTSTLLRLNETTDAGKFFVSNGSIETGETLLVESAKCACLYPKNCGTHCYHCFTRLLAPIGCSSCSSVAFCSINCRDIACNSYHKFECHFFDLLIGSGMSILCHIALKMITMHGTPEKALEAGEKLTKTFCTNSTMRDGEDFFKRCLMASFLLRCLQQSQFFGRRTTESAEPTPIELKIGALIFNYLQSLQFNAHEIYETVTVGHAFLKSKINYIGVGIYEVGAMFNHECYPSVMRWFNGTTLIFNSIRPHVDGEVVAENYGPIFTKQTKVERQRNLASRYWFKCKCRACEENWPVLDKLNNKCRLKCVTEGCDGIFNYQNGGKNSKCAKCKKNVSLQMSLSVLNEAEEKFKKGAEAMDIENIEAAINAFITGIEMFHKVAVPPHKDLHIAQESLRACIAASGNVFNAGILK</sequence>
<dbReference type="SUPFAM" id="SSF82199">
    <property type="entry name" value="SET domain"/>
    <property type="match status" value="1"/>
</dbReference>
<dbReference type="OrthoDB" id="1028014at2759"/>